<evidence type="ECO:0000313" key="3">
    <source>
        <dbReference type="EMBL" id="KKQ75734.1"/>
    </source>
</evidence>
<keyword evidence="1" id="KW-0328">Glycosyltransferase</keyword>
<accession>A0A0G0MPZ0</accession>
<dbReference type="Proteomes" id="UP000034181">
    <property type="component" value="Unassembled WGS sequence"/>
</dbReference>
<dbReference type="EMBL" id="LBUZ01000005">
    <property type="protein sequence ID" value="KKQ75734.1"/>
    <property type="molecule type" value="Genomic_DNA"/>
</dbReference>
<sequence>MKIQRNNKEIIILRHIGGRFGNQLWLFSNVYAFCLERGYKCLNPSFYAYNKYFNLNDENGFTKFFEYLSNPKINRSHAASFIIYTLYKYCSGLMPFFRRGTVIKSNSNENINNLSEKIMSSRYQKVYLDCNELNNPEGVKKYRDQVVDKFKPKKEIVKKVDDFLNKHRGYYLVAVHIRQGDYKRFVNGRFYFDQSEVSSILGFFIEKRYHGKKKVKFILFSDSVINLDNFSGLNVELGFGPDFMIEDMLTMSKCNLIIAARSSFSTYAAYYGGKTLYVFDHHKKLVPFNIYENTIFT</sequence>
<proteinExistence type="predicted"/>
<dbReference type="PANTHER" id="PTHR11927">
    <property type="entry name" value="GALACTOSIDE 2-L-FUCOSYLTRANSFERASE"/>
    <property type="match status" value="1"/>
</dbReference>
<dbReference type="InterPro" id="IPR002516">
    <property type="entry name" value="Glyco_trans_11"/>
</dbReference>
<dbReference type="Pfam" id="PF01531">
    <property type="entry name" value="Glyco_transf_11"/>
    <property type="match status" value="1"/>
</dbReference>
<evidence type="ECO:0000313" key="4">
    <source>
        <dbReference type="Proteomes" id="UP000034181"/>
    </source>
</evidence>
<protein>
    <recommendedName>
        <fullName evidence="5">Glycosyl transferase family 11</fullName>
    </recommendedName>
</protein>
<reference evidence="3 4" key="1">
    <citation type="journal article" date="2015" name="Nature">
        <title>rRNA introns, odd ribosomes, and small enigmatic genomes across a large radiation of phyla.</title>
        <authorList>
            <person name="Brown C.T."/>
            <person name="Hug L.A."/>
            <person name="Thomas B.C."/>
            <person name="Sharon I."/>
            <person name="Castelle C.J."/>
            <person name="Singh A."/>
            <person name="Wilkins M.J."/>
            <person name="Williams K.H."/>
            <person name="Banfield J.F."/>
        </authorList>
    </citation>
    <scope>NUCLEOTIDE SEQUENCE [LARGE SCALE GENOMIC DNA]</scope>
</reference>
<evidence type="ECO:0008006" key="5">
    <source>
        <dbReference type="Google" id="ProtNLM"/>
    </source>
</evidence>
<gene>
    <name evidence="3" type="ORF">US96_C0005G0007</name>
</gene>
<dbReference type="GO" id="GO:0008107">
    <property type="term" value="F:galactoside 2-alpha-L-fucosyltransferase activity"/>
    <property type="evidence" value="ECO:0007669"/>
    <property type="project" value="InterPro"/>
</dbReference>
<name>A0A0G0MPZ0_9BACT</name>
<dbReference type="AlphaFoldDB" id="A0A0G0MPZ0"/>
<comment type="caution">
    <text evidence="3">The sequence shown here is derived from an EMBL/GenBank/DDBJ whole genome shotgun (WGS) entry which is preliminary data.</text>
</comment>
<dbReference type="Gene3D" id="3.40.50.11350">
    <property type="match status" value="1"/>
</dbReference>
<dbReference type="GO" id="GO:0005975">
    <property type="term" value="P:carbohydrate metabolic process"/>
    <property type="evidence" value="ECO:0007669"/>
    <property type="project" value="InterPro"/>
</dbReference>
<evidence type="ECO:0000256" key="2">
    <source>
        <dbReference type="ARBA" id="ARBA00022679"/>
    </source>
</evidence>
<organism evidence="3 4">
    <name type="scientific">Candidatus Woesebacteria bacterium GW2011_GWB1_38_5b</name>
    <dbReference type="NCBI Taxonomy" id="1618569"/>
    <lineage>
        <taxon>Bacteria</taxon>
        <taxon>Candidatus Woeseibacteriota</taxon>
    </lineage>
</organism>
<evidence type="ECO:0000256" key="1">
    <source>
        <dbReference type="ARBA" id="ARBA00022676"/>
    </source>
</evidence>
<dbReference type="PANTHER" id="PTHR11927:SF9">
    <property type="entry name" value="L-FUCOSYLTRANSFERASE"/>
    <property type="match status" value="1"/>
</dbReference>
<keyword evidence="2" id="KW-0808">Transferase</keyword>
<dbReference type="GO" id="GO:0016020">
    <property type="term" value="C:membrane"/>
    <property type="evidence" value="ECO:0007669"/>
    <property type="project" value="InterPro"/>
</dbReference>